<dbReference type="VEuPathDB" id="FungiDB:AJ78_05691"/>
<name>A0A1J9QFE0_9EURO</name>
<gene>
    <name evidence="1" type="ORF">AJ78_05691</name>
</gene>
<evidence type="ECO:0000313" key="2">
    <source>
        <dbReference type="Proteomes" id="UP000182235"/>
    </source>
</evidence>
<comment type="caution">
    <text evidence="1">The sequence shown here is derived from an EMBL/GenBank/DDBJ whole genome shotgun (WGS) entry which is preliminary data.</text>
</comment>
<proteinExistence type="predicted"/>
<protein>
    <submittedName>
        <fullName evidence="1">Uncharacterized protein</fullName>
    </submittedName>
</protein>
<accession>A0A1J9QFE0</accession>
<dbReference type="AlphaFoldDB" id="A0A1J9QFE0"/>
<dbReference type="EMBL" id="LGRN01000259">
    <property type="protein sequence ID" value="OJD13901.1"/>
    <property type="molecule type" value="Genomic_DNA"/>
</dbReference>
<evidence type="ECO:0000313" key="1">
    <source>
        <dbReference type="EMBL" id="OJD13901.1"/>
    </source>
</evidence>
<dbReference type="Proteomes" id="UP000182235">
    <property type="component" value="Unassembled WGS sequence"/>
</dbReference>
<sequence length="78" mass="8357">MAIHSGIMGPGSSFSNDNGHVFHQLHNALLVQTVTSQLPCCTADKSYFVQQKRGNGSIHNDSGNNTHASDANVAFLFI</sequence>
<reference evidence="1 2" key="1">
    <citation type="submission" date="2015-07" db="EMBL/GenBank/DDBJ databases">
        <title>Emmonsia species relationships and genome sequence.</title>
        <authorList>
            <consortium name="The Broad Institute Genomics Platform"/>
            <person name="Cuomo C.A."/>
            <person name="Munoz J.F."/>
            <person name="Imamovic A."/>
            <person name="Priest M.E."/>
            <person name="Young S."/>
            <person name="Clay O.K."/>
            <person name="McEwen J.G."/>
        </authorList>
    </citation>
    <scope>NUCLEOTIDE SEQUENCE [LARGE SCALE GENOMIC DNA]</scope>
    <source>
        <strain evidence="1 2">UAMH 9510</strain>
    </source>
</reference>
<keyword evidence="2" id="KW-1185">Reference proteome</keyword>
<organism evidence="1 2">
    <name type="scientific">Emergomyces pasteurianus Ep9510</name>
    <dbReference type="NCBI Taxonomy" id="1447872"/>
    <lineage>
        <taxon>Eukaryota</taxon>
        <taxon>Fungi</taxon>
        <taxon>Dikarya</taxon>
        <taxon>Ascomycota</taxon>
        <taxon>Pezizomycotina</taxon>
        <taxon>Eurotiomycetes</taxon>
        <taxon>Eurotiomycetidae</taxon>
        <taxon>Onygenales</taxon>
        <taxon>Ajellomycetaceae</taxon>
        <taxon>Emergomyces</taxon>
    </lineage>
</organism>